<accession>A0AAW1WFU2</accession>
<proteinExistence type="predicted"/>
<evidence type="ECO:0000256" key="1">
    <source>
        <dbReference type="SAM" id="MobiDB-lite"/>
    </source>
</evidence>
<dbReference type="AlphaFoldDB" id="A0AAW1WFU2"/>
<evidence type="ECO:0000313" key="3">
    <source>
        <dbReference type="Proteomes" id="UP001457282"/>
    </source>
</evidence>
<feature type="compositionally biased region" description="Basic and acidic residues" evidence="1">
    <location>
        <begin position="19"/>
        <end position="28"/>
    </location>
</feature>
<sequence length="82" mass="8736">MSLRHRCAVAAETSMAATKAREERRGIDGDGGLGSTKLSRSVPRFYGLGTGCVCSGGGRQGGSLDGLGHEDRRWLGWRAQTR</sequence>
<dbReference type="Proteomes" id="UP001457282">
    <property type="component" value="Unassembled WGS sequence"/>
</dbReference>
<evidence type="ECO:0000313" key="2">
    <source>
        <dbReference type="EMBL" id="KAK9922498.1"/>
    </source>
</evidence>
<feature type="region of interest" description="Disordered" evidence="1">
    <location>
        <begin position="14"/>
        <end position="36"/>
    </location>
</feature>
<protein>
    <submittedName>
        <fullName evidence="2">Uncharacterized protein</fullName>
    </submittedName>
</protein>
<gene>
    <name evidence="2" type="ORF">M0R45_030960</name>
</gene>
<dbReference type="EMBL" id="JBEDUW010000006">
    <property type="protein sequence ID" value="KAK9922498.1"/>
    <property type="molecule type" value="Genomic_DNA"/>
</dbReference>
<keyword evidence="3" id="KW-1185">Reference proteome</keyword>
<name>A0AAW1WFU2_RUBAR</name>
<organism evidence="2 3">
    <name type="scientific">Rubus argutus</name>
    <name type="common">Southern blackberry</name>
    <dbReference type="NCBI Taxonomy" id="59490"/>
    <lineage>
        <taxon>Eukaryota</taxon>
        <taxon>Viridiplantae</taxon>
        <taxon>Streptophyta</taxon>
        <taxon>Embryophyta</taxon>
        <taxon>Tracheophyta</taxon>
        <taxon>Spermatophyta</taxon>
        <taxon>Magnoliopsida</taxon>
        <taxon>eudicotyledons</taxon>
        <taxon>Gunneridae</taxon>
        <taxon>Pentapetalae</taxon>
        <taxon>rosids</taxon>
        <taxon>fabids</taxon>
        <taxon>Rosales</taxon>
        <taxon>Rosaceae</taxon>
        <taxon>Rosoideae</taxon>
        <taxon>Rosoideae incertae sedis</taxon>
        <taxon>Rubus</taxon>
    </lineage>
</organism>
<reference evidence="2 3" key="1">
    <citation type="journal article" date="2023" name="G3 (Bethesda)">
        <title>A chromosome-length genome assembly and annotation of blackberry (Rubus argutus, cv. 'Hillquist').</title>
        <authorList>
            <person name="Bruna T."/>
            <person name="Aryal R."/>
            <person name="Dudchenko O."/>
            <person name="Sargent D.J."/>
            <person name="Mead D."/>
            <person name="Buti M."/>
            <person name="Cavallini A."/>
            <person name="Hytonen T."/>
            <person name="Andres J."/>
            <person name="Pham M."/>
            <person name="Weisz D."/>
            <person name="Mascagni F."/>
            <person name="Usai G."/>
            <person name="Natali L."/>
            <person name="Bassil N."/>
            <person name="Fernandez G.E."/>
            <person name="Lomsadze A."/>
            <person name="Armour M."/>
            <person name="Olukolu B."/>
            <person name="Poorten T."/>
            <person name="Britton C."/>
            <person name="Davik J."/>
            <person name="Ashrafi H."/>
            <person name="Aiden E.L."/>
            <person name="Borodovsky M."/>
            <person name="Worthington M."/>
        </authorList>
    </citation>
    <scope>NUCLEOTIDE SEQUENCE [LARGE SCALE GENOMIC DNA]</scope>
    <source>
        <strain evidence="2">PI 553951</strain>
    </source>
</reference>
<comment type="caution">
    <text evidence="2">The sequence shown here is derived from an EMBL/GenBank/DDBJ whole genome shotgun (WGS) entry which is preliminary data.</text>
</comment>